<dbReference type="CDD" id="cd00180">
    <property type="entry name" value="PKc"/>
    <property type="match status" value="1"/>
</dbReference>
<keyword evidence="3" id="KW-0418">Kinase</keyword>
<dbReference type="KEGG" id="pri:PRIO_2268"/>
<dbReference type="InterPro" id="IPR017441">
    <property type="entry name" value="Protein_kinase_ATP_BS"/>
</dbReference>
<gene>
    <name evidence="3" type="ORF">PRIO_2268</name>
</gene>
<keyword evidence="3" id="KW-0723">Serine/threonine-protein kinase</keyword>
<feature type="binding site" evidence="1">
    <location>
        <position position="57"/>
    </location>
    <ligand>
        <name>ATP</name>
        <dbReference type="ChEBI" id="CHEBI:30616"/>
    </ligand>
</feature>
<name>A0A0E4H8X8_9BACL</name>
<evidence type="ECO:0000313" key="3">
    <source>
        <dbReference type="EMBL" id="CQR54677.1"/>
    </source>
</evidence>
<dbReference type="HOGENOM" id="CLU_000288_135_5_9"/>
<dbReference type="STRING" id="483937.AMQ84_05475"/>
<dbReference type="PANTHER" id="PTHR24347">
    <property type="entry name" value="SERINE/THREONINE-PROTEIN KINASE"/>
    <property type="match status" value="1"/>
</dbReference>
<dbReference type="RefSeq" id="WP_020428723.1">
    <property type="nucleotide sequence ID" value="NZ_LN831776.1"/>
</dbReference>
<proteinExistence type="predicted"/>
<keyword evidence="1" id="KW-0547">Nucleotide-binding</keyword>
<accession>A0A0E4H8X8</accession>
<dbReference type="Gene3D" id="1.10.510.10">
    <property type="entry name" value="Transferase(Phosphotransferase) domain 1"/>
    <property type="match status" value="1"/>
</dbReference>
<sequence>MAFEWWRGFVRAWRDYPLPEGTGIGERYKIESLLGQGSYGLTYRCWDNKGGAFVAVKQSRPSKKAVGRVLLGKESDVLRSMDHPNIPKCRDYFEYKGSNWLVTDYIEGKTLEDLIFDEHIVYGERECLAATLKLMELVAHVHARGYVHLDLRIPNVILKGEEMYLIDFGLARRIGEKETVCDERKPATGELPKQMPPVIASDLYDIGQFMLFMLYSGYQPEPGEAERNWREELDLSPGMLHLLSRLLGERESYSDTTLFVREAEVLHESLR</sequence>
<dbReference type="GO" id="GO:0005524">
    <property type="term" value="F:ATP binding"/>
    <property type="evidence" value="ECO:0007669"/>
    <property type="project" value="UniProtKB-UniRule"/>
</dbReference>
<dbReference type="InterPro" id="IPR000719">
    <property type="entry name" value="Prot_kinase_dom"/>
</dbReference>
<dbReference type="Pfam" id="PF00069">
    <property type="entry name" value="Pkinase"/>
    <property type="match status" value="1"/>
</dbReference>
<evidence type="ECO:0000259" key="2">
    <source>
        <dbReference type="PROSITE" id="PS50011"/>
    </source>
</evidence>
<dbReference type="AlphaFoldDB" id="A0A0E4H8X8"/>
<dbReference type="PROSITE" id="PS50011">
    <property type="entry name" value="PROTEIN_KINASE_DOM"/>
    <property type="match status" value="1"/>
</dbReference>
<dbReference type="PATRIC" id="fig|1073571.4.peg.2405"/>
<feature type="domain" description="Protein kinase" evidence="2">
    <location>
        <begin position="28"/>
        <end position="271"/>
    </location>
</feature>
<dbReference type="SUPFAM" id="SSF56112">
    <property type="entry name" value="Protein kinase-like (PK-like)"/>
    <property type="match status" value="1"/>
</dbReference>
<dbReference type="PROSITE" id="PS00107">
    <property type="entry name" value="PROTEIN_KINASE_ATP"/>
    <property type="match status" value="1"/>
</dbReference>
<dbReference type="Proteomes" id="UP000033163">
    <property type="component" value="Chromosome I"/>
</dbReference>
<evidence type="ECO:0000256" key="1">
    <source>
        <dbReference type="PROSITE-ProRule" id="PRU10141"/>
    </source>
</evidence>
<organism evidence="3 4">
    <name type="scientific">Paenibacillus riograndensis SBR5</name>
    <dbReference type="NCBI Taxonomy" id="1073571"/>
    <lineage>
        <taxon>Bacteria</taxon>
        <taxon>Bacillati</taxon>
        <taxon>Bacillota</taxon>
        <taxon>Bacilli</taxon>
        <taxon>Bacillales</taxon>
        <taxon>Paenibacillaceae</taxon>
        <taxon>Paenibacillus</taxon>
        <taxon>Paenibacillus sonchi group</taxon>
    </lineage>
</organism>
<protein>
    <submittedName>
        <fullName evidence="3">Serine/threonine protein kinase</fullName>
    </submittedName>
</protein>
<keyword evidence="3" id="KW-0808">Transferase</keyword>
<keyword evidence="1" id="KW-0067">ATP-binding</keyword>
<dbReference type="EMBL" id="LN831776">
    <property type="protein sequence ID" value="CQR54677.1"/>
    <property type="molecule type" value="Genomic_DNA"/>
</dbReference>
<reference evidence="4" key="1">
    <citation type="submission" date="2015-03" db="EMBL/GenBank/DDBJ databases">
        <authorList>
            <person name="Wibberg D."/>
        </authorList>
    </citation>
    <scope>NUCLEOTIDE SEQUENCE [LARGE SCALE GENOMIC DNA]</scope>
</reference>
<dbReference type="GO" id="GO:0004674">
    <property type="term" value="F:protein serine/threonine kinase activity"/>
    <property type="evidence" value="ECO:0007669"/>
    <property type="project" value="UniProtKB-KW"/>
</dbReference>
<evidence type="ECO:0000313" key="4">
    <source>
        <dbReference type="Proteomes" id="UP000033163"/>
    </source>
</evidence>
<dbReference type="InterPro" id="IPR011009">
    <property type="entry name" value="Kinase-like_dom_sf"/>
</dbReference>